<evidence type="ECO:0000313" key="2">
    <source>
        <dbReference type="Proteomes" id="UP001218246"/>
    </source>
</evidence>
<gene>
    <name evidence="1" type="ORF">P6P90_02390</name>
</gene>
<dbReference type="Proteomes" id="UP001218246">
    <property type="component" value="Unassembled WGS sequence"/>
</dbReference>
<dbReference type="RefSeq" id="WP_124563948.1">
    <property type="nucleotide sequence ID" value="NZ_JARRRY010000001.1"/>
</dbReference>
<evidence type="ECO:0000313" key="1">
    <source>
        <dbReference type="EMBL" id="MDG5752849.1"/>
    </source>
</evidence>
<protein>
    <submittedName>
        <fullName evidence="1">Cytoplasmic protein</fullName>
    </submittedName>
</protein>
<organism evidence="1 2">
    <name type="scientific">Ectobacillus antri</name>
    <dbReference type="NCBI Taxonomy" id="2486280"/>
    <lineage>
        <taxon>Bacteria</taxon>
        <taxon>Bacillati</taxon>
        <taxon>Bacillota</taxon>
        <taxon>Bacilli</taxon>
        <taxon>Bacillales</taxon>
        <taxon>Bacillaceae</taxon>
        <taxon>Ectobacillus</taxon>
    </lineage>
</organism>
<proteinExistence type="predicted"/>
<reference evidence="1 2" key="1">
    <citation type="submission" date="2023-04" db="EMBL/GenBank/DDBJ databases">
        <title>Ectobacillus antri isolated from activated sludge.</title>
        <authorList>
            <person name="Yan P."/>
            <person name="Liu X."/>
        </authorList>
    </citation>
    <scope>NUCLEOTIDE SEQUENCE [LARGE SCALE GENOMIC DNA]</scope>
    <source>
        <strain evidence="1 2">C18H</strain>
    </source>
</reference>
<comment type="caution">
    <text evidence="1">The sequence shown here is derived from an EMBL/GenBank/DDBJ whole genome shotgun (WGS) entry which is preliminary data.</text>
</comment>
<accession>A0ABT6H0G2</accession>
<sequence length="98" mass="11200">MYRTYVNEQEIIIKLSTKLQRDVHDRVPVYEAVKSVAPRVLIHPQQISFAVNDANLGLIIGEVQRGAITVFAVEHIIQKSHIFGDKYVIEEIEREANS</sequence>
<dbReference type="EMBL" id="JARULN010000001">
    <property type="protein sequence ID" value="MDG5752849.1"/>
    <property type="molecule type" value="Genomic_DNA"/>
</dbReference>
<name>A0ABT6H0G2_9BACI</name>
<keyword evidence="2" id="KW-1185">Reference proteome</keyword>